<evidence type="ECO:0008006" key="4">
    <source>
        <dbReference type="Google" id="ProtNLM"/>
    </source>
</evidence>
<name>A0A0M0K1B1_9EUKA</name>
<comment type="caution">
    <text evidence="2">The sequence shown here is derived from an EMBL/GenBank/DDBJ whole genome shotgun (WGS) entry which is preliminary data.</text>
</comment>
<evidence type="ECO:0000313" key="2">
    <source>
        <dbReference type="EMBL" id="KOO32590.1"/>
    </source>
</evidence>
<dbReference type="PROSITE" id="PS51996">
    <property type="entry name" value="TR_MART"/>
    <property type="match status" value="1"/>
</dbReference>
<feature type="transmembrane region" description="Helical" evidence="1">
    <location>
        <begin position="449"/>
        <end position="466"/>
    </location>
</feature>
<evidence type="ECO:0000256" key="1">
    <source>
        <dbReference type="SAM" id="Phobius"/>
    </source>
</evidence>
<gene>
    <name evidence="2" type="ORF">Ctob_010286</name>
</gene>
<feature type="transmembrane region" description="Helical" evidence="1">
    <location>
        <begin position="392"/>
        <end position="411"/>
    </location>
</feature>
<protein>
    <recommendedName>
        <fullName evidence="4">YrhK domain-containing protein</fullName>
    </recommendedName>
</protein>
<feature type="transmembrane region" description="Helical" evidence="1">
    <location>
        <begin position="418"/>
        <end position="437"/>
    </location>
</feature>
<keyword evidence="1" id="KW-1133">Transmembrane helix</keyword>
<sequence length="554" mass="60842">MQTAKGSMADSLVVFLKDCDDPLDLDQFVRFRASNARGSERFISELKSLVTGTHSSQDAALGFNTKVPPSVVRSGFAKGLPAIVAEFEGYAGEHAEEAKECMRYVLYERAGSSGKTFQHGLTRDIGRNGERLADFVSHPYARMARLDEAHVAALRIYTTAAHKVLNEPLRDVASTAAHPFPVTVAFLRDAIGKLRVVGADEDSRKVVTKLDLWRGLRDMQPSDSFLQHGGTELAPMSTTTKLEAALLDSAAPTSLLVKLRTDSFVERGASIQFLSAFPAEEEVLYPPLTFLRPTGKSTTIVHEGRSITVVEVLPSYEAGSTSQALTLSQIWKVYRIMKAVESGLAELTAFLMETFFFLGAALFLFGCLLYDAGDRQAEMIGMVVNPATINHIWLMGCFFYTIGPAYSFLYSGHSFDNLAYTFCGCLFICGTFAFYVTALTPDAYDHVDAYAGATFYLVGCVGYIYLDSKFFRSLPPNVTWMRINQALSVLGDVLFLSGSIGFEPAFEELGYPWNLVGIYGFICGSLTIIVAQSWKMLRLLSSAQIHESLGERSA</sequence>
<feature type="transmembrane region" description="Helical" evidence="1">
    <location>
        <begin position="511"/>
        <end position="531"/>
    </location>
</feature>
<dbReference type="Proteomes" id="UP000037460">
    <property type="component" value="Unassembled WGS sequence"/>
</dbReference>
<proteinExistence type="predicted"/>
<organism evidence="2 3">
    <name type="scientific">Chrysochromulina tobinii</name>
    <dbReference type="NCBI Taxonomy" id="1460289"/>
    <lineage>
        <taxon>Eukaryota</taxon>
        <taxon>Haptista</taxon>
        <taxon>Haptophyta</taxon>
        <taxon>Prymnesiophyceae</taxon>
        <taxon>Prymnesiales</taxon>
        <taxon>Chrysochromulinaceae</taxon>
        <taxon>Chrysochromulina</taxon>
    </lineage>
</organism>
<dbReference type="EMBL" id="JWZX01001732">
    <property type="protein sequence ID" value="KOO32590.1"/>
    <property type="molecule type" value="Genomic_DNA"/>
</dbReference>
<dbReference type="OrthoDB" id="423533at2759"/>
<dbReference type="AlphaFoldDB" id="A0A0M0K1B1"/>
<accession>A0A0M0K1B1</accession>
<feature type="transmembrane region" description="Helical" evidence="1">
    <location>
        <begin position="347"/>
        <end position="372"/>
    </location>
</feature>
<keyword evidence="1" id="KW-0812">Transmembrane</keyword>
<reference evidence="3" key="1">
    <citation type="journal article" date="2015" name="PLoS Genet.">
        <title>Genome Sequence and Transcriptome Analyses of Chrysochromulina tobin: Metabolic Tools for Enhanced Algal Fitness in the Prominent Order Prymnesiales (Haptophyceae).</title>
        <authorList>
            <person name="Hovde B.T."/>
            <person name="Deodato C.R."/>
            <person name="Hunsperger H.M."/>
            <person name="Ryken S.A."/>
            <person name="Yost W."/>
            <person name="Jha R.K."/>
            <person name="Patterson J."/>
            <person name="Monnat R.J. Jr."/>
            <person name="Barlow S.B."/>
            <person name="Starkenburg S.R."/>
            <person name="Cattolico R.A."/>
        </authorList>
    </citation>
    <scope>NUCLEOTIDE SEQUENCE</scope>
    <source>
        <strain evidence="3">CCMP291</strain>
    </source>
</reference>
<keyword evidence="1" id="KW-0472">Membrane</keyword>
<dbReference type="Gene3D" id="3.90.176.10">
    <property type="entry name" value="Toxin ADP-ribosyltransferase, Chain A, domain 1"/>
    <property type="match status" value="1"/>
</dbReference>
<evidence type="ECO:0000313" key="3">
    <source>
        <dbReference type="Proteomes" id="UP000037460"/>
    </source>
</evidence>
<dbReference type="SUPFAM" id="SSF56399">
    <property type="entry name" value="ADP-ribosylation"/>
    <property type="match status" value="1"/>
</dbReference>
<keyword evidence="3" id="KW-1185">Reference proteome</keyword>